<evidence type="ECO:0000256" key="2">
    <source>
        <dbReference type="ARBA" id="ARBA00022552"/>
    </source>
</evidence>
<dbReference type="EC" id="2.3.1.-" evidence="9"/>
<evidence type="ECO:0000259" key="10">
    <source>
        <dbReference type="Pfam" id="PF05127"/>
    </source>
</evidence>
<evidence type="ECO:0000259" key="11">
    <source>
        <dbReference type="Pfam" id="PF08351"/>
    </source>
</evidence>
<evidence type="ECO:0000256" key="8">
    <source>
        <dbReference type="ARBA" id="ARBA00023315"/>
    </source>
</evidence>
<keyword evidence="6 9" id="KW-0067">ATP-binding</keyword>
<gene>
    <name evidence="14" type="ORF">BLNAU_3603</name>
</gene>
<keyword evidence="15" id="KW-1185">Reference proteome</keyword>
<evidence type="ECO:0000256" key="9">
    <source>
        <dbReference type="HAMAP-Rule" id="MF_03211"/>
    </source>
</evidence>
<dbReference type="InterPro" id="IPR013562">
    <property type="entry name" value="TmcA/NAT10_N"/>
</dbReference>
<evidence type="ECO:0000256" key="4">
    <source>
        <dbReference type="ARBA" id="ARBA00022694"/>
    </source>
</evidence>
<keyword evidence="3 9" id="KW-0808">Transferase</keyword>
<evidence type="ECO:0000313" key="15">
    <source>
        <dbReference type="Proteomes" id="UP001281761"/>
    </source>
</evidence>
<dbReference type="PANTHER" id="PTHR10925:SF5">
    <property type="entry name" value="RNA CYTIDINE ACETYLTRANSFERASE"/>
    <property type="match status" value="1"/>
</dbReference>
<dbReference type="InterPro" id="IPR027992">
    <property type="entry name" value="tRNA_bind_dom"/>
</dbReference>
<keyword evidence="2 9" id="KW-0698">rRNA processing</keyword>
<comment type="catalytic activity">
    <reaction evidence="9">
        <text>a cytidine in tRNA + acetyl-CoA + ATP + H2O = an N(4)-acetylcytidine in tRNA + ADP + phosphate + CoA + H(+)</text>
        <dbReference type="Rhea" id="RHEA:53876"/>
        <dbReference type="Rhea" id="RHEA-COMP:13670"/>
        <dbReference type="Rhea" id="RHEA-COMP:13671"/>
        <dbReference type="ChEBI" id="CHEBI:15377"/>
        <dbReference type="ChEBI" id="CHEBI:15378"/>
        <dbReference type="ChEBI" id="CHEBI:30616"/>
        <dbReference type="ChEBI" id="CHEBI:43474"/>
        <dbReference type="ChEBI" id="CHEBI:57287"/>
        <dbReference type="ChEBI" id="CHEBI:57288"/>
        <dbReference type="ChEBI" id="CHEBI:74900"/>
        <dbReference type="ChEBI" id="CHEBI:82748"/>
        <dbReference type="ChEBI" id="CHEBI:456216"/>
    </reaction>
</comment>
<evidence type="ECO:0000313" key="14">
    <source>
        <dbReference type="EMBL" id="KAK2961481.1"/>
    </source>
</evidence>
<keyword evidence="4 9" id="KW-0819">tRNA processing</keyword>
<comment type="subcellular location">
    <subcellularLocation>
        <location evidence="1 9">Nucleus</location>
        <location evidence="1 9">Nucleolus</location>
    </subcellularLocation>
</comment>
<dbReference type="Pfam" id="PF05127">
    <property type="entry name" value="NAT10_TcmA_helicase"/>
    <property type="match status" value="1"/>
</dbReference>
<feature type="binding site" evidence="9">
    <location>
        <position position="796"/>
    </location>
    <ligand>
        <name>acetyl-CoA</name>
        <dbReference type="ChEBI" id="CHEBI:57288"/>
    </ligand>
</feature>
<evidence type="ECO:0000256" key="6">
    <source>
        <dbReference type="ARBA" id="ARBA00022840"/>
    </source>
</evidence>
<dbReference type="Gene3D" id="3.40.50.300">
    <property type="entry name" value="P-loop containing nucleotide triphosphate hydrolases"/>
    <property type="match status" value="1"/>
</dbReference>
<comment type="caution">
    <text evidence="14">The sequence shown here is derived from an EMBL/GenBank/DDBJ whole genome shotgun (WGS) entry which is preliminary data.</text>
</comment>
<feature type="binding site" evidence="9">
    <location>
        <position position="483"/>
    </location>
    <ligand>
        <name>ATP</name>
        <dbReference type="ChEBI" id="CHEBI:30616"/>
    </ligand>
</feature>
<dbReference type="EMBL" id="JARBJD010000016">
    <property type="protein sequence ID" value="KAK2961481.1"/>
    <property type="molecule type" value="Genomic_DNA"/>
</dbReference>
<name>A0ABQ9YCJ6_9EUKA</name>
<dbReference type="Gene3D" id="3.40.50.11040">
    <property type="match status" value="1"/>
</dbReference>
<dbReference type="Proteomes" id="UP001281761">
    <property type="component" value="Unassembled WGS sequence"/>
</dbReference>
<dbReference type="InterPro" id="IPR007807">
    <property type="entry name" value="TcmA/NAT10_helicase"/>
</dbReference>
<feature type="domain" description="N-acetyltransferase" evidence="12">
    <location>
        <begin position="546"/>
        <end position="692"/>
    </location>
</feature>
<dbReference type="PANTHER" id="PTHR10925">
    <property type="entry name" value="N-ACETYLTRANSFERASE 10"/>
    <property type="match status" value="1"/>
</dbReference>
<proteinExistence type="inferred from homology"/>
<sequence>MKKKIDERIRILIENGVKSNHRSFFVIVGDRGKDQVVNLHYILSHAAIKARPNVLWCYKKELALSSNKRKRMRQLKRMTLKGLIDKESDNPFELFVSSTQIRWCYYAESHQILGQTFGMCILQDFESVTPNLLARTVETVEGGGIFVILLQTMTSLRQLYSMTMDVHSRFKTSSGQTVVPRFNERFILSLAACQSCLIVDDELNILPISHFSSQIKPLALSDIDKNQAREQAAISEIESQASTVQLGSEESTKAMVGILKRLLPVSKTKDQCSVLFSLLQQLSSTYHLGSTTVSVTASRGRGKSAAMGLAIAGAVGFGYSSIVVTAPSPHNVGTVFEFVERGLKALGMNEHGDYEVSKASFADMPSATVSISCFKTHQQKVQFVSALADQSIFQSADLVVVDEAAAIPLPIVRKIVIESGQRMVFVSSTVSGYEGTGRSLTLKLMKELRTSGIKAKTPETQVSSHSSNPSRNLVELSLTTPIRYSAGDDIEAWLESVLCMSSATLNPDNIPPPISPLPRPEDCELFLVNRDTLFSFHRASELFLQNLMSLFVSSHYRNSPNDLQLLSDAPSHQVFVLCPPISKTSNKLPEIICAVQLCLEGQISKHVVASSLTRGSRAAGDLIPWTLSTQFQDPAFATLSGARVVRIATDERYQRMGYGERVLKILTEFLSGNLYVPPKHKSKKKTKTGFEVEEGRPSVEAPTLERSVLISKQKRTDLPTPEDTKTMLDADNKVISKSVVKPVTEDIQSALQTEDLAPRPVLPPLLTPLSEIQPREFHWFGTAFGLTLSLFHFWQKAGLLPLYIRQSANELTGEYTCIMLKQLHTRTAEEGPAEGVESDWVGEYSKDFTNRLCSLLSFEFTKFSIPLALSLVVANNPTILKKGAGEAVNPPTSALTQWASTFSSNDKQRIASYSSGLIDYHLVIDLVPRFSQAVFGRIVDSGFSAIQLSLLVGIGLQRKSLDGVAAELSANPSILLSHMQKLFKKMNSVLKN</sequence>
<keyword evidence="8 9" id="KW-0012">Acyltransferase</keyword>
<evidence type="ECO:0000256" key="1">
    <source>
        <dbReference type="ARBA" id="ARBA00004604"/>
    </source>
</evidence>
<dbReference type="InterPro" id="IPR032672">
    <property type="entry name" value="TmcA/NAT10/Kre33"/>
</dbReference>
<feature type="domain" description="Possible tRNA binding" evidence="13">
    <location>
        <begin position="840"/>
        <end position="991"/>
    </location>
</feature>
<dbReference type="InterPro" id="IPR000182">
    <property type="entry name" value="GNAT_dom"/>
</dbReference>
<dbReference type="Pfam" id="PF13725">
    <property type="entry name" value="tRNA_bind_2"/>
    <property type="match status" value="1"/>
</dbReference>
<comment type="catalytic activity">
    <reaction evidence="9">
        <text>a cytidine in 18S rRNA + acetyl-CoA + ATP + H2O = an N(4)-acetylcytidine in 18S rRNA + ADP + phosphate + CoA + H(+)</text>
        <dbReference type="Rhea" id="RHEA:51424"/>
        <dbReference type="Rhea" id="RHEA-COMP:13575"/>
        <dbReference type="Rhea" id="RHEA-COMP:13576"/>
        <dbReference type="ChEBI" id="CHEBI:15377"/>
        <dbReference type="ChEBI" id="CHEBI:15378"/>
        <dbReference type="ChEBI" id="CHEBI:30616"/>
        <dbReference type="ChEBI" id="CHEBI:43474"/>
        <dbReference type="ChEBI" id="CHEBI:57287"/>
        <dbReference type="ChEBI" id="CHEBI:57288"/>
        <dbReference type="ChEBI" id="CHEBI:74900"/>
        <dbReference type="ChEBI" id="CHEBI:82748"/>
        <dbReference type="ChEBI" id="CHEBI:456216"/>
    </reaction>
</comment>
<dbReference type="HAMAP" id="MF_03211">
    <property type="entry name" value="RNA_acetyltr_Nat10"/>
    <property type="match status" value="1"/>
</dbReference>
<comment type="similarity">
    <text evidence="9">Belongs to the RNA cytidine acetyltransferase family. NAT10 subfamily.</text>
</comment>
<feature type="binding site" evidence="9">
    <location>
        <begin position="647"/>
        <end position="649"/>
    </location>
    <ligand>
        <name>acetyl-CoA</name>
        <dbReference type="ChEBI" id="CHEBI:57288"/>
    </ligand>
</feature>
<accession>A0ABQ9YCJ6</accession>
<feature type="domain" description="TcmA/NAT10 helicase" evidence="10">
    <location>
        <begin position="295"/>
        <end position="500"/>
    </location>
</feature>
<evidence type="ECO:0000256" key="7">
    <source>
        <dbReference type="ARBA" id="ARBA00023242"/>
    </source>
</evidence>
<organism evidence="14 15">
    <name type="scientific">Blattamonas nauphoetae</name>
    <dbReference type="NCBI Taxonomy" id="2049346"/>
    <lineage>
        <taxon>Eukaryota</taxon>
        <taxon>Metamonada</taxon>
        <taxon>Preaxostyla</taxon>
        <taxon>Oxymonadida</taxon>
        <taxon>Blattamonas</taxon>
    </lineage>
</organism>
<dbReference type="Pfam" id="PF13718">
    <property type="entry name" value="GNAT_acetyltr_2"/>
    <property type="match status" value="2"/>
</dbReference>
<dbReference type="InterPro" id="IPR033688">
    <property type="entry name" value="NAT10"/>
</dbReference>
<feature type="domain" description="N-acetyltransferase" evidence="12">
    <location>
        <begin position="737"/>
        <end position="823"/>
    </location>
</feature>
<feature type="domain" description="TmcA/NAT10 N-terminal" evidence="11">
    <location>
        <begin position="6"/>
        <end position="200"/>
    </location>
</feature>
<reference evidence="14 15" key="1">
    <citation type="journal article" date="2022" name="bioRxiv">
        <title>Genomics of Preaxostyla Flagellates Illuminates Evolutionary Transitions and the Path Towards Mitochondrial Loss.</title>
        <authorList>
            <person name="Novak L.V.F."/>
            <person name="Treitli S.C."/>
            <person name="Pyrih J."/>
            <person name="Halakuc P."/>
            <person name="Pipaliya S.V."/>
            <person name="Vacek V."/>
            <person name="Brzon O."/>
            <person name="Soukal P."/>
            <person name="Eme L."/>
            <person name="Dacks J.B."/>
            <person name="Karnkowska A."/>
            <person name="Elias M."/>
            <person name="Hampl V."/>
        </authorList>
    </citation>
    <scope>NUCLEOTIDE SEQUENCE [LARGE SCALE GENOMIC DNA]</scope>
    <source>
        <strain evidence="14">NAU3</strain>
        <tissue evidence="14">Gut</tissue>
    </source>
</reference>
<evidence type="ECO:0000256" key="5">
    <source>
        <dbReference type="ARBA" id="ARBA00022741"/>
    </source>
</evidence>
<dbReference type="GO" id="GO:0016746">
    <property type="term" value="F:acyltransferase activity"/>
    <property type="evidence" value="ECO:0007669"/>
    <property type="project" value="UniProtKB-KW"/>
</dbReference>
<evidence type="ECO:0000259" key="12">
    <source>
        <dbReference type="Pfam" id="PF13718"/>
    </source>
</evidence>
<evidence type="ECO:0000259" key="13">
    <source>
        <dbReference type="Pfam" id="PF13725"/>
    </source>
</evidence>
<feature type="binding site" evidence="9">
    <location>
        <begin position="300"/>
        <end position="309"/>
    </location>
    <ligand>
        <name>ATP</name>
        <dbReference type="ChEBI" id="CHEBI:30616"/>
    </ligand>
</feature>
<keyword evidence="5 9" id="KW-0547">Nucleotide-binding</keyword>
<protein>
    <recommendedName>
        <fullName evidence="9">RNA cytidine acetyltransferase</fullName>
        <ecNumber evidence="9">2.3.1.-</ecNumber>
    </recommendedName>
    <alternativeName>
        <fullName evidence="9">18S rRNA cytosine acetyltransferase</fullName>
    </alternativeName>
</protein>
<comment type="function">
    <text evidence="9">RNA cytidine acetyltransferase with specificity toward both 18S rRNA and tRNAs. Catalyzes the formation of N(4)-acetylcytidine (ac4C) in 18S rRNA. Required for early nucleolar cleavages of precursor rRNA at sites A0, A1 and A2 during 18S rRNA synthesis. Catalyzes the formation of ac4C in serine and leucine tRNAs. Requires a tRNA-binding adapter protein for full tRNA acetyltransferase activity but not for 18S rRNA acetylation.</text>
</comment>
<dbReference type="InterPro" id="IPR027417">
    <property type="entry name" value="P-loop_NTPase"/>
</dbReference>
<evidence type="ECO:0000256" key="3">
    <source>
        <dbReference type="ARBA" id="ARBA00022679"/>
    </source>
</evidence>
<dbReference type="Gene3D" id="3.40.630.30">
    <property type="match status" value="1"/>
</dbReference>
<dbReference type="Pfam" id="PF08351">
    <property type="entry name" value="TmcA_N"/>
    <property type="match status" value="1"/>
</dbReference>
<feature type="binding site" evidence="9">
    <location>
        <begin position="654"/>
        <end position="660"/>
    </location>
    <ligand>
        <name>acetyl-CoA</name>
        <dbReference type="ChEBI" id="CHEBI:57288"/>
    </ligand>
</feature>
<keyword evidence="7 9" id="KW-0539">Nucleus</keyword>